<dbReference type="PANTHER" id="PTHR30061">
    <property type="entry name" value="MALTOSE-BINDING PERIPLASMIC PROTEIN"/>
    <property type="match status" value="1"/>
</dbReference>
<dbReference type="GO" id="GO:0015768">
    <property type="term" value="P:maltose transport"/>
    <property type="evidence" value="ECO:0007669"/>
    <property type="project" value="TreeGrafter"/>
</dbReference>
<evidence type="ECO:0000313" key="6">
    <source>
        <dbReference type="Proteomes" id="UP000033740"/>
    </source>
</evidence>
<dbReference type="Gene3D" id="3.40.190.10">
    <property type="entry name" value="Periplasmic binding protein-like II"/>
    <property type="match status" value="1"/>
</dbReference>
<dbReference type="PANTHER" id="PTHR30061:SF50">
    <property type="entry name" value="MALTOSE_MALTODEXTRIN-BINDING PERIPLASMIC PROTEIN"/>
    <property type="match status" value="1"/>
</dbReference>
<dbReference type="GO" id="GO:0042956">
    <property type="term" value="P:maltodextrin transmembrane transport"/>
    <property type="evidence" value="ECO:0007669"/>
    <property type="project" value="TreeGrafter"/>
</dbReference>
<keyword evidence="2" id="KW-0813">Transport</keyword>
<feature type="signal peptide" evidence="4">
    <location>
        <begin position="1"/>
        <end position="23"/>
    </location>
</feature>
<dbReference type="SUPFAM" id="SSF53850">
    <property type="entry name" value="Periplasmic binding protein-like II"/>
    <property type="match status" value="1"/>
</dbReference>
<evidence type="ECO:0000256" key="4">
    <source>
        <dbReference type="SAM" id="SignalP"/>
    </source>
</evidence>
<feature type="chain" id="PRO_5039638236" evidence="4">
    <location>
        <begin position="24"/>
        <end position="444"/>
    </location>
</feature>
<dbReference type="PATRIC" id="fig|582680.6.peg.283"/>
<evidence type="ECO:0000256" key="3">
    <source>
        <dbReference type="ARBA" id="ARBA00022729"/>
    </source>
</evidence>
<evidence type="ECO:0000256" key="1">
    <source>
        <dbReference type="ARBA" id="ARBA00008520"/>
    </source>
</evidence>
<organism evidence="5 6">
    <name type="scientific">Microbacterium azadirachtae</name>
    <dbReference type="NCBI Taxonomy" id="582680"/>
    <lineage>
        <taxon>Bacteria</taxon>
        <taxon>Bacillati</taxon>
        <taxon>Actinomycetota</taxon>
        <taxon>Actinomycetes</taxon>
        <taxon>Micrococcales</taxon>
        <taxon>Microbacteriaceae</taxon>
        <taxon>Microbacterium</taxon>
    </lineage>
</organism>
<evidence type="ECO:0000256" key="2">
    <source>
        <dbReference type="ARBA" id="ARBA00022448"/>
    </source>
</evidence>
<dbReference type="RefSeq" id="WP_045270416.1">
    <property type="nucleotide sequence ID" value="NZ_JYIX01000019.1"/>
</dbReference>
<comment type="caution">
    <text evidence="5">The sequence shown here is derived from an EMBL/GenBank/DDBJ whole genome shotgun (WGS) entry which is preliminary data.</text>
</comment>
<keyword evidence="3 4" id="KW-0732">Signal</keyword>
<protein>
    <submittedName>
        <fullName evidence="5">Putative ABC transporter-binding protein</fullName>
    </submittedName>
</protein>
<gene>
    <name evidence="5" type="ORF">RS86_00275</name>
</gene>
<accession>A0A0F0LUT9</accession>
<dbReference type="STRING" id="582680.RS86_00275"/>
<dbReference type="EMBL" id="JYIX01000019">
    <property type="protein sequence ID" value="KJL36484.1"/>
    <property type="molecule type" value="Genomic_DNA"/>
</dbReference>
<evidence type="ECO:0000313" key="5">
    <source>
        <dbReference type="EMBL" id="KJL36484.1"/>
    </source>
</evidence>
<dbReference type="GO" id="GO:0055052">
    <property type="term" value="C:ATP-binding cassette (ABC) transporter complex, substrate-binding subunit-containing"/>
    <property type="evidence" value="ECO:0007669"/>
    <property type="project" value="TreeGrafter"/>
</dbReference>
<dbReference type="InterPro" id="IPR006059">
    <property type="entry name" value="SBP"/>
</dbReference>
<reference evidence="5 6" key="1">
    <citation type="submission" date="2015-02" db="EMBL/GenBank/DDBJ databases">
        <title>Draft genome sequences of ten Microbacterium spp. with emphasis on heavy metal contaminated environments.</title>
        <authorList>
            <person name="Corretto E."/>
        </authorList>
    </citation>
    <scope>NUCLEOTIDE SEQUENCE [LARGE SCALE GENOMIC DNA]</scope>
    <source>
        <strain evidence="5 6">ARN176</strain>
    </source>
</reference>
<proteinExistence type="inferred from homology"/>
<keyword evidence="6" id="KW-1185">Reference proteome</keyword>
<dbReference type="PROSITE" id="PS51257">
    <property type="entry name" value="PROKAR_LIPOPROTEIN"/>
    <property type="match status" value="1"/>
</dbReference>
<dbReference type="CDD" id="cd14748">
    <property type="entry name" value="PBP2_UgpB"/>
    <property type="match status" value="1"/>
</dbReference>
<dbReference type="AlphaFoldDB" id="A0A0F0LUT9"/>
<dbReference type="Proteomes" id="UP000033740">
    <property type="component" value="Unassembled WGS sequence"/>
</dbReference>
<sequence>MKRHTMTRLGAVAAIAVAGVVLAGCSGGSDTAIATKAPDHLSGTVTLWEFFSDREAGVVQSVIDDFQKKHPDVKVDVRTGQEDDKIIKAIAAGNGLDVAISGAVDNVGAFCSSGALRDLTPYIDRDGVDLSQLSDVARSYTSFGGKQCALPMLADVQGLYYNTDLLQAAGYSAPPKTLSELETMAVKLTTYNPDGSIKTLGFNPLMGAYENAPTVFGAAAGAEWMKDGKSSIASSPGWKELMTWQKSFIDEIGYDKLKAFTAGLGDEFSASQAFQTGQLAMNLDGEWRVAFLADQAPDVKYGVAPFPVLDGHEDLYGGGYSSGTIAGVSKGSKNPEAAWALLRYLTFDTDAVVKLANGLKNVPTTKDALASSKLDLPDQFGTFLDIAKSPHLTSIPATVIGSANQVALSGYWTKFQSGGGGDIDAGLKKVDKDIDDQLALSEGP</sequence>
<dbReference type="Pfam" id="PF01547">
    <property type="entry name" value="SBP_bac_1"/>
    <property type="match status" value="1"/>
</dbReference>
<name>A0A0F0LUT9_9MICO</name>
<comment type="similarity">
    <text evidence="1">Belongs to the bacterial solute-binding protein 1 family.</text>
</comment>
<dbReference type="GO" id="GO:1901982">
    <property type="term" value="F:maltose binding"/>
    <property type="evidence" value="ECO:0007669"/>
    <property type="project" value="TreeGrafter"/>
</dbReference>